<feature type="signal peptide" evidence="6">
    <location>
        <begin position="1"/>
        <end position="23"/>
    </location>
</feature>
<evidence type="ECO:0000256" key="5">
    <source>
        <dbReference type="ARBA" id="ARBA00023284"/>
    </source>
</evidence>
<keyword evidence="5" id="KW-0676">Redox-active center</keyword>
<dbReference type="AlphaFoldDB" id="A0A7G9RGC7"/>
<keyword evidence="9" id="KW-1185">Reference proteome</keyword>
<dbReference type="Proteomes" id="UP000515947">
    <property type="component" value="Chromosome"/>
</dbReference>
<organism evidence="8 9">
    <name type="scientific">Nocardioides mesophilus</name>
    <dbReference type="NCBI Taxonomy" id="433659"/>
    <lineage>
        <taxon>Bacteria</taxon>
        <taxon>Bacillati</taxon>
        <taxon>Actinomycetota</taxon>
        <taxon>Actinomycetes</taxon>
        <taxon>Propionibacteriales</taxon>
        <taxon>Nocardioidaceae</taxon>
        <taxon>Nocardioides</taxon>
    </lineage>
</organism>
<keyword evidence="6" id="KW-0732">Signal</keyword>
<dbReference type="PANTHER" id="PTHR42852">
    <property type="entry name" value="THIOL:DISULFIDE INTERCHANGE PROTEIN DSBE"/>
    <property type="match status" value="1"/>
</dbReference>
<dbReference type="RefSeq" id="WP_187580492.1">
    <property type="nucleotide sequence ID" value="NZ_CP060713.1"/>
</dbReference>
<dbReference type="InterPro" id="IPR050553">
    <property type="entry name" value="Thioredoxin_ResA/DsbE_sf"/>
</dbReference>
<evidence type="ECO:0000313" key="9">
    <source>
        <dbReference type="Proteomes" id="UP000515947"/>
    </source>
</evidence>
<dbReference type="SUPFAM" id="SSF52833">
    <property type="entry name" value="Thioredoxin-like"/>
    <property type="match status" value="1"/>
</dbReference>
<dbReference type="KEGG" id="nmes:H9L09_10315"/>
<evidence type="ECO:0000259" key="7">
    <source>
        <dbReference type="PROSITE" id="PS51352"/>
    </source>
</evidence>
<dbReference type="GO" id="GO:0030313">
    <property type="term" value="C:cell envelope"/>
    <property type="evidence" value="ECO:0007669"/>
    <property type="project" value="UniProtKB-SubCell"/>
</dbReference>
<comment type="subcellular location">
    <subcellularLocation>
        <location evidence="1">Cell envelope</location>
    </subcellularLocation>
</comment>
<dbReference type="GO" id="GO:0016491">
    <property type="term" value="F:oxidoreductase activity"/>
    <property type="evidence" value="ECO:0007669"/>
    <property type="project" value="InterPro"/>
</dbReference>
<evidence type="ECO:0000313" key="8">
    <source>
        <dbReference type="EMBL" id="QNN54652.1"/>
    </source>
</evidence>
<keyword evidence="4" id="KW-1015">Disulfide bond</keyword>
<evidence type="ECO:0000256" key="1">
    <source>
        <dbReference type="ARBA" id="ARBA00004196"/>
    </source>
</evidence>
<proteinExistence type="predicted"/>
<feature type="chain" id="PRO_5028898366" evidence="6">
    <location>
        <begin position="24"/>
        <end position="219"/>
    </location>
</feature>
<keyword evidence="3" id="KW-0812">Transmembrane</keyword>
<dbReference type="PROSITE" id="PS00194">
    <property type="entry name" value="THIOREDOXIN_1"/>
    <property type="match status" value="1"/>
</dbReference>
<dbReference type="Pfam" id="PF00578">
    <property type="entry name" value="AhpC-TSA"/>
    <property type="match status" value="1"/>
</dbReference>
<dbReference type="PANTHER" id="PTHR42852:SF6">
    <property type="entry name" value="THIOL:DISULFIDE INTERCHANGE PROTEIN DSBE"/>
    <property type="match status" value="1"/>
</dbReference>
<dbReference type="CDD" id="cd02966">
    <property type="entry name" value="TlpA_like_family"/>
    <property type="match status" value="1"/>
</dbReference>
<dbReference type="PROSITE" id="PS51257">
    <property type="entry name" value="PROKAR_LIPOPROTEIN"/>
    <property type="match status" value="1"/>
</dbReference>
<evidence type="ECO:0000256" key="6">
    <source>
        <dbReference type="SAM" id="SignalP"/>
    </source>
</evidence>
<accession>A0A7G9RGC7</accession>
<sequence length="219" mass="22644">MTASLRLAAAVAAAVLAAGCAAAGTGTGTGAGSGSEQVEVPHSNVDVDTAALRKQKAAAGIEDCPAITHTTGAMRAAGSGESLPQITLPCLGGGPAVALDRLRGPLVINLFAQWCGPCRQELPYYEQLHRRAGDRLDVLGIDYLDTQPGGALELAKDSGVTYPLLADPEGLLRTELRVRGLPGIVFVDADGRVTETTFAVVRSYDELAGLVEEHLDVTL</sequence>
<keyword evidence="3" id="KW-0735">Signal-anchor</keyword>
<dbReference type="EMBL" id="CP060713">
    <property type="protein sequence ID" value="QNN54652.1"/>
    <property type="molecule type" value="Genomic_DNA"/>
</dbReference>
<feature type="domain" description="Thioredoxin" evidence="7">
    <location>
        <begin position="77"/>
        <end position="216"/>
    </location>
</feature>
<dbReference type="InterPro" id="IPR017937">
    <property type="entry name" value="Thioredoxin_CS"/>
</dbReference>
<dbReference type="GO" id="GO:0016209">
    <property type="term" value="F:antioxidant activity"/>
    <property type="evidence" value="ECO:0007669"/>
    <property type="project" value="InterPro"/>
</dbReference>
<dbReference type="GO" id="GO:0017004">
    <property type="term" value="P:cytochrome complex assembly"/>
    <property type="evidence" value="ECO:0007669"/>
    <property type="project" value="UniProtKB-KW"/>
</dbReference>
<dbReference type="InterPro" id="IPR000866">
    <property type="entry name" value="AhpC/TSA"/>
</dbReference>
<protein>
    <submittedName>
        <fullName evidence="8">TlpA family protein disulfide reductase</fullName>
    </submittedName>
</protein>
<evidence type="ECO:0000256" key="3">
    <source>
        <dbReference type="ARBA" id="ARBA00022968"/>
    </source>
</evidence>
<evidence type="ECO:0000256" key="4">
    <source>
        <dbReference type="ARBA" id="ARBA00023157"/>
    </source>
</evidence>
<dbReference type="PROSITE" id="PS51352">
    <property type="entry name" value="THIOREDOXIN_2"/>
    <property type="match status" value="1"/>
</dbReference>
<keyword evidence="2" id="KW-0201">Cytochrome c-type biogenesis</keyword>
<gene>
    <name evidence="8" type="ORF">H9L09_10315</name>
</gene>
<name>A0A7G9RGC7_9ACTN</name>
<evidence type="ECO:0000256" key="2">
    <source>
        <dbReference type="ARBA" id="ARBA00022748"/>
    </source>
</evidence>
<dbReference type="InterPro" id="IPR036249">
    <property type="entry name" value="Thioredoxin-like_sf"/>
</dbReference>
<dbReference type="InterPro" id="IPR013766">
    <property type="entry name" value="Thioredoxin_domain"/>
</dbReference>
<dbReference type="Gene3D" id="3.40.30.10">
    <property type="entry name" value="Glutaredoxin"/>
    <property type="match status" value="1"/>
</dbReference>
<reference evidence="8 9" key="1">
    <citation type="submission" date="2020-08" db="EMBL/GenBank/DDBJ databases">
        <title>Genome sequence of Nocardioides mesophilus KACC 16243T.</title>
        <authorList>
            <person name="Hyun D.-W."/>
            <person name="Bae J.-W."/>
        </authorList>
    </citation>
    <scope>NUCLEOTIDE SEQUENCE [LARGE SCALE GENOMIC DNA]</scope>
    <source>
        <strain evidence="8 9">KACC 16243</strain>
    </source>
</reference>